<evidence type="ECO:0000313" key="2">
    <source>
        <dbReference type="Proteomes" id="UP000238196"/>
    </source>
</evidence>
<dbReference type="AlphaFoldDB" id="A0A2S5KJG3"/>
<sequence length="213" mass="24242">MSTDHALPPQASDEKIIYLLKTQGEMSAAELAERLSMTSMGARQHLQALEQQGLVTYTDRAEGRGRPRRCWFLTDAAWQRFPDRHAQLTVTLLDSISQLFGEAGLDQLISQREKDSEADYIRALAECTDLEARLQALAQRRSEEGYMAQWQAEQDGSYLLTEHHCPICAAASRCQQFCRSELELFRRLLAPARVERSQHLLSNGSRCIYRITP</sequence>
<dbReference type="Proteomes" id="UP000238196">
    <property type="component" value="Unassembled WGS sequence"/>
</dbReference>
<reference evidence="1 2" key="1">
    <citation type="submission" date="2018-02" db="EMBL/GenBank/DDBJ databases">
        <title>novel marine gammaproteobacteria from coastal saline agro ecosystem.</title>
        <authorList>
            <person name="Krishnan R."/>
            <person name="Ramesh Kumar N."/>
        </authorList>
    </citation>
    <scope>NUCLEOTIDE SEQUENCE [LARGE SCALE GENOMIC DNA]</scope>
    <source>
        <strain evidence="1 2">228</strain>
    </source>
</reference>
<dbReference type="Pfam" id="PF13412">
    <property type="entry name" value="HTH_24"/>
    <property type="match status" value="1"/>
</dbReference>
<dbReference type="Gene3D" id="1.10.10.10">
    <property type="entry name" value="Winged helix-like DNA-binding domain superfamily/Winged helix DNA-binding domain"/>
    <property type="match status" value="1"/>
</dbReference>
<organism evidence="1 2">
    <name type="scientific">Proteobacteria bacterium 228</name>
    <dbReference type="NCBI Taxonomy" id="2083153"/>
    <lineage>
        <taxon>Bacteria</taxon>
        <taxon>Pseudomonadati</taxon>
        <taxon>Pseudomonadota</taxon>
    </lineage>
</organism>
<dbReference type="SUPFAM" id="SSF46785">
    <property type="entry name" value="Winged helix' DNA-binding domain"/>
    <property type="match status" value="1"/>
</dbReference>
<dbReference type="InterPro" id="IPR011991">
    <property type="entry name" value="ArsR-like_HTH"/>
</dbReference>
<dbReference type="GO" id="GO:0006355">
    <property type="term" value="P:regulation of DNA-templated transcription"/>
    <property type="evidence" value="ECO:0007669"/>
    <property type="project" value="UniProtKB-ARBA"/>
</dbReference>
<evidence type="ECO:0000313" key="1">
    <source>
        <dbReference type="EMBL" id="PPC74506.1"/>
    </source>
</evidence>
<dbReference type="InterPro" id="IPR036390">
    <property type="entry name" value="WH_DNA-bd_sf"/>
</dbReference>
<dbReference type="PANTHER" id="PTHR30363:SF28">
    <property type="entry name" value="TRANSCRIPTIONAL REGULATORY PROTEIN-RELATED"/>
    <property type="match status" value="1"/>
</dbReference>
<dbReference type="EMBL" id="PRLP01000143">
    <property type="protein sequence ID" value="PPC74506.1"/>
    <property type="molecule type" value="Genomic_DNA"/>
</dbReference>
<dbReference type="InterPro" id="IPR050313">
    <property type="entry name" value="Carb_Metab_HTH_regulators"/>
</dbReference>
<comment type="caution">
    <text evidence="1">The sequence shown here is derived from an EMBL/GenBank/DDBJ whole genome shotgun (WGS) entry which is preliminary data.</text>
</comment>
<accession>A0A2S5KJG3</accession>
<protein>
    <submittedName>
        <fullName evidence="1">MarR family transcriptional regulator</fullName>
    </submittedName>
</protein>
<proteinExistence type="predicted"/>
<dbReference type="CDD" id="cd00090">
    <property type="entry name" value="HTH_ARSR"/>
    <property type="match status" value="1"/>
</dbReference>
<dbReference type="InterPro" id="IPR036388">
    <property type="entry name" value="WH-like_DNA-bd_sf"/>
</dbReference>
<dbReference type="PANTHER" id="PTHR30363">
    <property type="entry name" value="HTH-TYPE TRANSCRIPTIONAL REGULATOR SRLR-RELATED"/>
    <property type="match status" value="1"/>
</dbReference>
<gene>
    <name evidence="1" type="ORF">C4K68_24575</name>
</gene>
<dbReference type="OrthoDB" id="155998at2"/>
<name>A0A2S5KJG3_9PROT</name>